<comment type="caution">
    <text evidence="1">The sequence shown here is derived from an EMBL/GenBank/DDBJ whole genome shotgun (WGS) entry which is preliminary data.</text>
</comment>
<dbReference type="GO" id="GO:0005509">
    <property type="term" value="F:calcium ion binding"/>
    <property type="evidence" value="ECO:0007669"/>
    <property type="project" value="InterPro"/>
</dbReference>
<dbReference type="InterPro" id="IPR011049">
    <property type="entry name" value="Serralysin-like_metalloprot_C"/>
</dbReference>
<sequence length="450" mass="43581">MAIVTVMGAAGATVNVTVDGGDTLSLARAYARTLQDTAAGKTFSTLRSGGNMSTAGNAVGVVTVGGAYALDGAYVNIVAGALSTDAASSPVLTTPVEINARGVTAPVEVISGTLGGTTFLGGDSGGSFLATAGNDVFVGETGNFTVNTGSGNDIVDTGGGNDTVNAGAGDNQIYLGDGSNAVASWGQDTIIGEGGIQSVTIYGGDSSISLGPDALVKDTAAGSTMTVGNGSTVSGGTRDTVSFTGTTGTIAGGMSDTISAAGDLVVSQGVGNSISVTGSLTFLNGTGMTTVTAGQSTIFGAAGLDMSVNGSGNTLFVANEGNQTLDGALSGSPLHAFADNGTATFIGGNGNDTLVGGTGSTTMTGGLGDNLFAFTKGPSSGGDNIITDFGRSAGNVAALYQYGYENGGGLQSVLDAATVSGGNTTIQLSDSTKITFLGVNDLKASDFTLS</sequence>
<proteinExistence type="predicted"/>
<dbReference type="AlphaFoldDB" id="A0A7W4JA27"/>
<gene>
    <name evidence="1" type="ORF">HLH21_16400</name>
</gene>
<dbReference type="Pfam" id="PF00353">
    <property type="entry name" value="HemolysinCabind"/>
    <property type="match status" value="2"/>
</dbReference>
<evidence type="ECO:0000313" key="1">
    <source>
        <dbReference type="EMBL" id="MBB2177485.1"/>
    </source>
</evidence>
<keyword evidence="2" id="KW-1185">Reference proteome</keyword>
<dbReference type="Proteomes" id="UP000561066">
    <property type="component" value="Unassembled WGS sequence"/>
</dbReference>
<dbReference type="Gene3D" id="2.150.10.10">
    <property type="entry name" value="Serralysin-like metalloprotease, C-terminal"/>
    <property type="match status" value="2"/>
</dbReference>
<evidence type="ECO:0000313" key="2">
    <source>
        <dbReference type="Proteomes" id="UP000561066"/>
    </source>
</evidence>
<dbReference type="SUPFAM" id="SSF51120">
    <property type="entry name" value="beta-Roll"/>
    <property type="match status" value="2"/>
</dbReference>
<reference evidence="1 2" key="1">
    <citation type="submission" date="2020-04" db="EMBL/GenBank/DDBJ databases">
        <title>Description of novel Gluconacetobacter.</title>
        <authorList>
            <person name="Sombolestani A."/>
        </authorList>
    </citation>
    <scope>NUCLEOTIDE SEQUENCE [LARGE SCALE GENOMIC DNA]</scope>
    <source>
        <strain evidence="1 2">LMG 21312</strain>
    </source>
</reference>
<accession>A0A7W4JA27</accession>
<protein>
    <submittedName>
        <fullName evidence="1">Calcium-binding protein</fullName>
    </submittedName>
</protein>
<organism evidence="1 2">
    <name type="scientific">Gluconacetobacter johannae</name>
    <dbReference type="NCBI Taxonomy" id="112140"/>
    <lineage>
        <taxon>Bacteria</taxon>
        <taxon>Pseudomonadati</taxon>
        <taxon>Pseudomonadota</taxon>
        <taxon>Alphaproteobacteria</taxon>
        <taxon>Acetobacterales</taxon>
        <taxon>Acetobacteraceae</taxon>
        <taxon>Gluconacetobacter</taxon>
    </lineage>
</organism>
<name>A0A7W4JA27_9PROT</name>
<dbReference type="InterPro" id="IPR001343">
    <property type="entry name" value="Hemolysn_Ca-bd"/>
</dbReference>
<dbReference type="PRINTS" id="PR00313">
    <property type="entry name" value="CABNDNGRPT"/>
</dbReference>
<dbReference type="EMBL" id="JABEQH010000030">
    <property type="protein sequence ID" value="MBB2177485.1"/>
    <property type="molecule type" value="Genomic_DNA"/>
</dbReference>
<dbReference type="RefSeq" id="WP_182944819.1">
    <property type="nucleotide sequence ID" value="NZ_JABEQH010000030.1"/>
</dbReference>